<feature type="domain" description="Thioredoxin" evidence="2">
    <location>
        <begin position="48"/>
        <end position="132"/>
    </location>
</feature>
<dbReference type="InterPro" id="IPR036249">
    <property type="entry name" value="Thioredoxin-like_sf"/>
</dbReference>
<dbReference type="EMBL" id="CAFBOF010000003">
    <property type="protein sequence ID" value="CAB4969781.1"/>
    <property type="molecule type" value="Genomic_DNA"/>
</dbReference>
<evidence type="ECO:0000256" key="1">
    <source>
        <dbReference type="SAM" id="Phobius"/>
    </source>
</evidence>
<dbReference type="InterPro" id="IPR013766">
    <property type="entry name" value="Thioredoxin_domain"/>
</dbReference>
<keyword evidence="1" id="KW-1133">Transmembrane helix</keyword>
<name>A0A6J7LN55_9ZZZZ</name>
<dbReference type="EMBL" id="CAEZYK010000128">
    <property type="protein sequence ID" value="CAB4735336.1"/>
    <property type="molecule type" value="Genomic_DNA"/>
</dbReference>
<evidence type="ECO:0000313" key="4">
    <source>
        <dbReference type="EMBL" id="CAB4851436.1"/>
    </source>
</evidence>
<dbReference type="Pfam" id="PF00085">
    <property type="entry name" value="Thioredoxin"/>
    <property type="match status" value="1"/>
</dbReference>
<evidence type="ECO:0000259" key="2">
    <source>
        <dbReference type="Pfam" id="PF00085"/>
    </source>
</evidence>
<evidence type="ECO:0000313" key="5">
    <source>
        <dbReference type="EMBL" id="CAB4969781.1"/>
    </source>
</evidence>
<evidence type="ECO:0000313" key="6">
    <source>
        <dbReference type="EMBL" id="CAB5022013.1"/>
    </source>
</evidence>
<keyword evidence="1" id="KW-0812">Transmembrane</keyword>
<dbReference type="AlphaFoldDB" id="A0A6J7LN55"/>
<sequence length="150" mass="16076">MLTQIIVGLLVAGVAIGVALVLKRRSPEGPPRDAFPVPRQLDRNDFNSPSTPWLVAYFSSLTCDSCVDLSPKVAALASDLVAVDEISYERQRDLHTRYEIAGLPMILIADSVGVVARAFVGSISASDLWASLAECREPGSTPDPDLGIVR</sequence>
<reference evidence="5" key="1">
    <citation type="submission" date="2020-05" db="EMBL/GenBank/DDBJ databases">
        <authorList>
            <person name="Chiriac C."/>
            <person name="Salcher M."/>
            <person name="Ghai R."/>
            <person name="Kavagutti S V."/>
        </authorList>
    </citation>
    <scope>NUCLEOTIDE SEQUENCE</scope>
</reference>
<dbReference type="SUPFAM" id="SSF52833">
    <property type="entry name" value="Thioredoxin-like"/>
    <property type="match status" value="1"/>
</dbReference>
<feature type="transmembrane region" description="Helical" evidence="1">
    <location>
        <begin position="6"/>
        <end position="22"/>
    </location>
</feature>
<protein>
    <submittedName>
        <fullName evidence="5">Unannotated protein</fullName>
    </submittedName>
</protein>
<organism evidence="5">
    <name type="scientific">freshwater metagenome</name>
    <dbReference type="NCBI Taxonomy" id="449393"/>
    <lineage>
        <taxon>unclassified sequences</taxon>
        <taxon>metagenomes</taxon>
        <taxon>ecological metagenomes</taxon>
    </lineage>
</organism>
<evidence type="ECO:0000313" key="3">
    <source>
        <dbReference type="EMBL" id="CAB4735336.1"/>
    </source>
</evidence>
<keyword evidence="1" id="KW-0472">Membrane</keyword>
<dbReference type="EMBL" id="CAFBPQ010000017">
    <property type="protein sequence ID" value="CAB5022013.1"/>
    <property type="molecule type" value="Genomic_DNA"/>
</dbReference>
<dbReference type="EMBL" id="CAFBIX010000113">
    <property type="protein sequence ID" value="CAB4851436.1"/>
    <property type="molecule type" value="Genomic_DNA"/>
</dbReference>
<accession>A0A6J7LN55</accession>
<dbReference type="Gene3D" id="3.40.30.10">
    <property type="entry name" value="Glutaredoxin"/>
    <property type="match status" value="1"/>
</dbReference>
<gene>
    <name evidence="3" type="ORF">UFOPK2683_01548</name>
    <name evidence="4" type="ORF">UFOPK3278_01480</name>
    <name evidence="5" type="ORF">UFOPK3897_00318</name>
    <name evidence="6" type="ORF">UFOPK4121_00725</name>
</gene>
<proteinExistence type="predicted"/>